<evidence type="ECO:0000256" key="3">
    <source>
        <dbReference type="ARBA" id="ARBA00023125"/>
    </source>
</evidence>
<evidence type="ECO:0000256" key="4">
    <source>
        <dbReference type="ARBA" id="ARBA00023163"/>
    </source>
</evidence>
<dbReference type="InterPro" id="IPR050389">
    <property type="entry name" value="LysR-type_TF"/>
</dbReference>
<dbReference type="CDD" id="cd08417">
    <property type="entry name" value="PBP2_Nitroaromatics_like"/>
    <property type="match status" value="1"/>
</dbReference>
<organism evidence="6 7">
    <name type="scientific">Brevundimonas albigilva</name>
    <dbReference type="NCBI Taxonomy" id="1312364"/>
    <lineage>
        <taxon>Bacteria</taxon>
        <taxon>Pseudomonadati</taxon>
        <taxon>Pseudomonadota</taxon>
        <taxon>Alphaproteobacteria</taxon>
        <taxon>Caulobacterales</taxon>
        <taxon>Caulobacteraceae</taxon>
        <taxon>Brevundimonas</taxon>
    </lineage>
</organism>
<dbReference type="EMBL" id="CP097649">
    <property type="protein sequence ID" value="URI15999.1"/>
    <property type="molecule type" value="Genomic_DNA"/>
</dbReference>
<keyword evidence="4" id="KW-0804">Transcription</keyword>
<feature type="domain" description="HTH lysR-type" evidence="5">
    <location>
        <begin position="7"/>
        <end position="64"/>
    </location>
</feature>
<protein>
    <submittedName>
        <fullName evidence="6">LysR family transcriptional regulator</fullName>
    </submittedName>
</protein>
<dbReference type="Proteomes" id="UP001055429">
    <property type="component" value="Chromosome"/>
</dbReference>
<evidence type="ECO:0000313" key="6">
    <source>
        <dbReference type="EMBL" id="URI15999.1"/>
    </source>
</evidence>
<dbReference type="Pfam" id="PF03466">
    <property type="entry name" value="LysR_substrate"/>
    <property type="match status" value="1"/>
</dbReference>
<dbReference type="Pfam" id="PF00126">
    <property type="entry name" value="HTH_1"/>
    <property type="match status" value="1"/>
</dbReference>
<keyword evidence="7" id="KW-1185">Reference proteome</keyword>
<dbReference type="InterPro" id="IPR000847">
    <property type="entry name" value="LysR_HTH_N"/>
</dbReference>
<dbReference type="SUPFAM" id="SSF46785">
    <property type="entry name" value="Winged helix' DNA-binding domain"/>
    <property type="match status" value="1"/>
</dbReference>
<proteinExistence type="inferred from homology"/>
<dbReference type="SUPFAM" id="SSF53850">
    <property type="entry name" value="Periplasmic binding protein-like II"/>
    <property type="match status" value="1"/>
</dbReference>
<evidence type="ECO:0000259" key="5">
    <source>
        <dbReference type="PROSITE" id="PS50931"/>
    </source>
</evidence>
<dbReference type="InterPro" id="IPR036388">
    <property type="entry name" value="WH-like_DNA-bd_sf"/>
</dbReference>
<evidence type="ECO:0000313" key="7">
    <source>
        <dbReference type="Proteomes" id="UP001055429"/>
    </source>
</evidence>
<dbReference type="InterPro" id="IPR037402">
    <property type="entry name" value="YidZ_PBP2"/>
</dbReference>
<reference evidence="6" key="1">
    <citation type="submission" date="2022-05" db="EMBL/GenBank/DDBJ databases">
        <title>Brevundimonas albigilva TT17 genome sequence.</title>
        <authorList>
            <person name="Lee K."/>
            <person name="Son H."/>
        </authorList>
    </citation>
    <scope>NUCLEOTIDE SEQUENCE</scope>
    <source>
        <strain evidence="6">TT17</strain>
    </source>
</reference>
<evidence type="ECO:0000256" key="1">
    <source>
        <dbReference type="ARBA" id="ARBA00009437"/>
    </source>
</evidence>
<dbReference type="PROSITE" id="PS50931">
    <property type="entry name" value="HTH_LYSR"/>
    <property type="match status" value="1"/>
</dbReference>
<keyword evidence="2" id="KW-0805">Transcription regulation</keyword>
<dbReference type="Gene3D" id="3.40.190.10">
    <property type="entry name" value="Periplasmic binding protein-like II"/>
    <property type="match status" value="2"/>
</dbReference>
<dbReference type="PANTHER" id="PTHR30118:SF15">
    <property type="entry name" value="TRANSCRIPTIONAL REGULATORY PROTEIN"/>
    <property type="match status" value="1"/>
</dbReference>
<dbReference type="Gene3D" id="1.10.10.10">
    <property type="entry name" value="Winged helix-like DNA-binding domain superfamily/Winged helix DNA-binding domain"/>
    <property type="match status" value="1"/>
</dbReference>
<dbReference type="InterPro" id="IPR005119">
    <property type="entry name" value="LysR_subst-bd"/>
</dbReference>
<dbReference type="PANTHER" id="PTHR30118">
    <property type="entry name" value="HTH-TYPE TRANSCRIPTIONAL REGULATOR LEUO-RELATED"/>
    <property type="match status" value="1"/>
</dbReference>
<evidence type="ECO:0000256" key="2">
    <source>
        <dbReference type="ARBA" id="ARBA00023015"/>
    </source>
</evidence>
<gene>
    <name evidence="6" type="ORF">M8231_03165</name>
</gene>
<dbReference type="RefSeq" id="WP_250202237.1">
    <property type="nucleotide sequence ID" value="NZ_CP097649.1"/>
</dbReference>
<keyword evidence="3" id="KW-0238">DNA-binding</keyword>
<accession>A0ABY4SSC7</accession>
<sequence length="328" mass="35703">MHLARRLDLRLLSSLEILLETRSVSRAADRLGVSQPAMSRILARLRDQLDDPLLVRGRGGMVLTPRAEALAGPLKGWLSQGEAMLRPAAFDPASLDRTFRIASTDFGILSVIRPVAPALAEAAPGASMEIEALSANSLRRLAEGRLDLVVIGYPPEGNGVRFRKLFTESRLGLMRRGHPASAVALTPDNLFDWPHVTALVGDGFSDPLEHLAGEGQGRKVLMAAPSFASVPFMVADTDALAILPSKAARHFARVYDLDTFEPPIPLPTFDYYVAWHDRSLADRATQWLAEEMADSVAAFEERKRQAVVRPPRMPATPPPIGLLAATAR</sequence>
<dbReference type="InterPro" id="IPR036390">
    <property type="entry name" value="WH_DNA-bd_sf"/>
</dbReference>
<comment type="similarity">
    <text evidence="1">Belongs to the LysR transcriptional regulatory family.</text>
</comment>
<name>A0ABY4SSC7_9CAUL</name>
<dbReference type="PRINTS" id="PR00039">
    <property type="entry name" value="HTHLYSR"/>
</dbReference>